<sequence length="125" mass="14086">MSLQLIRASAEFCENFCDLQKEFCVRPTRYIGPYFCMDKALFKRGLRFIKTEKIGKRMKMSSAAAADAAAANGIDLISVFILVFAIITLIFTMVELYKLRKINKIGNNGGNHELQSFANINHVEA</sequence>
<protein>
    <submittedName>
        <fullName evidence="2">Uncharacterized protein</fullName>
    </submittedName>
</protein>
<evidence type="ECO:0000313" key="1">
    <source>
        <dbReference type="Proteomes" id="UP000887579"/>
    </source>
</evidence>
<proteinExistence type="predicted"/>
<accession>A0AC34F6J6</accession>
<dbReference type="Proteomes" id="UP000887579">
    <property type="component" value="Unplaced"/>
</dbReference>
<dbReference type="WBParaSite" id="ES5_v2.g12689.t1">
    <property type="protein sequence ID" value="ES5_v2.g12689.t1"/>
    <property type="gene ID" value="ES5_v2.g12689"/>
</dbReference>
<organism evidence="1 2">
    <name type="scientific">Panagrolaimus sp. ES5</name>
    <dbReference type="NCBI Taxonomy" id="591445"/>
    <lineage>
        <taxon>Eukaryota</taxon>
        <taxon>Metazoa</taxon>
        <taxon>Ecdysozoa</taxon>
        <taxon>Nematoda</taxon>
        <taxon>Chromadorea</taxon>
        <taxon>Rhabditida</taxon>
        <taxon>Tylenchina</taxon>
        <taxon>Panagrolaimomorpha</taxon>
        <taxon>Panagrolaimoidea</taxon>
        <taxon>Panagrolaimidae</taxon>
        <taxon>Panagrolaimus</taxon>
    </lineage>
</organism>
<evidence type="ECO:0000313" key="2">
    <source>
        <dbReference type="WBParaSite" id="ES5_v2.g12689.t1"/>
    </source>
</evidence>
<reference evidence="2" key="1">
    <citation type="submission" date="2022-11" db="UniProtKB">
        <authorList>
            <consortium name="WormBaseParasite"/>
        </authorList>
    </citation>
    <scope>IDENTIFICATION</scope>
</reference>
<name>A0AC34F6J6_9BILA</name>